<evidence type="ECO:0000313" key="1">
    <source>
        <dbReference type="EMBL" id="ERI10762.1"/>
    </source>
</evidence>
<accession>U1YFC2</accession>
<evidence type="ECO:0000313" key="2">
    <source>
        <dbReference type="Proteomes" id="UP000016511"/>
    </source>
</evidence>
<name>U1YFC2_ANEAE</name>
<dbReference type="EMBL" id="AWSJ01000068">
    <property type="protein sequence ID" value="ERI10762.1"/>
    <property type="molecule type" value="Genomic_DNA"/>
</dbReference>
<comment type="caution">
    <text evidence="1">The sequence shown here is derived from an EMBL/GenBank/DDBJ whole genome shotgun (WGS) entry which is preliminary data.</text>
</comment>
<sequence length="56" mass="6314">MEFHFFFKDSLPLIQIPNKAANPAKAASKVLFMKSVSENHKYISVTKYTTGKIAPK</sequence>
<dbReference type="Proteomes" id="UP000016511">
    <property type="component" value="Unassembled WGS sequence"/>
</dbReference>
<keyword evidence="2" id="KW-1185">Reference proteome</keyword>
<proteinExistence type="predicted"/>
<dbReference type="HOGENOM" id="CLU_3003982_0_0_9"/>
<reference evidence="1 2" key="1">
    <citation type="submission" date="2013-08" db="EMBL/GenBank/DDBJ databases">
        <authorList>
            <person name="Weinstock G."/>
            <person name="Sodergren E."/>
            <person name="Wylie T."/>
            <person name="Fulton L."/>
            <person name="Fulton R."/>
            <person name="Fronick C."/>
            <person name="O'Laughlin M."/>
            <person name="Godfrey J."/>
            <person name="Miner T."/>
            <person name="Herter B."/>
            <person name="Appelbaum E."/>
            <person name="Cordes M."/>
            <person name="Lek S."/>
            <person name="Wollam A."/>
            <person name="Pepin K.H."/>
            <person name="Palsikar V.B."/>
            <person name="Mitreva M."/>
            <person name="Wilson R.K."/>
        </authorList>
    </citation>
    <scope>NUCLEOTIDE SEQUENCE [LARGE SCALE GENOMIC DNA]</scope>
    <source>
        <strain evidence="1 2">ATCC 12856</strain>
    </source>
</reference>
<gene>
    <name evidence="1" type="ORF">HMPREF0083_01134</name>
</gene>
<dbReference type="AlphaFoldDB" id="U1YFC2"/>
<organism evidence="1 2">
    <name type="scientific">Aneurinibacillus aneurinilyticus ATCC 12856</name>
    <dbReference type="NCBI Taxonomy" id="649747"/>
    <lineage>
        <taxon>Bacteria</taxon>
        <taxon>Bacillati</taxon>
        <taxon>Bacillota</taxon>
        <taxon>Bacilli</taxon>
        <taxon>Bacillales</taxon>
        <taxon>Paenibacillaceae</taxon>
        <taxon>Aneurinibacillus group</taxon>
        <taxon>Aneurinibacillus</taxon>
    </lineage>
</organism>
<protein>
    <submittedName>
        <fullName evidence="1">Uncharacterized protein</fullName>
    </submittedName>
</protein>